<gene>
    <name evidence="3" type="ORF">QUF54_02170</name>
</gene>
<organism evidence="3 4">
    <name type="scientific">Candidatus Marithioploca araucensis</name>
    <dbReference type="NCBI Taxonomy" id="70273"/>
    <lineage>
        <taxon>Bacteria</taxon>
        <taxon>Pseudomonadati</taxon>
        <taxon>Pseudomonadota</taxon>
        <taxon>Gammaproteobacteria</taxon>
        <taxon>Thiotrichales</taxon>
        <taxon>Thiotrichaceae</taxon>
        <taxon>Candidatus Marithioploca</taxon>
    </lineage>
</organism>
<feature type="domain" description="NAD-dependent epimerase/dehydratase" evidence="1">
    <location>
        <begin position="383"/>
        <end position="610"/>
    </location>
</feature>
<dbReference type="Pfam" id="PF01408">
    <property type="entry name" value="GFO_IDH_MocA"/>
    <property type="match status" value="1"/>
</dbReference>
<evidence type="ECO:0000259" key="2">
    <source>
        <dbReference type="Pfam" id="PF01408"/>
    </source>
</evidence>
<evidence type="ECO:0000259" key="1">
    <source>
        <dbReference type="Pfam" id="PF01370"/>
    </source>
</evidence>
<sequence>MAEGHKAKVALLGAGYIVDFHFSALRLLPDIEVRAICDLNRQRAEHFAQVKGVPNVYTELGEMLAREQLDVVHVLTPPHIHFQTSSPIIEAGVDIMSEKPLCHTVNYCKELRERASTKGRVIGVAHNFLYMPVYEKLVNDWRNGRLGQIDQIDIVWNKELGQLRGGPFGTWMLQTPTNILFEVAPHSFVHLIHLLGGQPDSMTVDVHDKVKLPQGLEFYRQWEIRGWKGNTSIRIRFSFIDGYPEHYIHVRGTNAVARADFEHNTYVCQAHTALPYDVDHYANVVIPAKDAFLQAHSTLGHFLLSKMRLVKSAGGPYAQSIARTVASFYEGRKGGTLDERITSELGQAAVTLADRVVREIDLPTQVASPVKPPIKPPVQKPTVLVIGGTGFIGQSLVRRLCKAGHGVRILARDPKSCPAELRHLGVELTKGDFTDPDAVTTALDGISSVYHLARGFGNTWPEYLQSDVNPTRKVAELCLEQGIERLFYISSIAIYNAGKKSLVITEETPPHPGIMRVSPYARSKVENERILFDLYQEKKLPVVIFRPGIVLGHGGSPYHWGVVAWPYNSVCRIWGGGNNKLPIVLVDDVADAMVRAIDAPDIEGESYNLASLPCITANEYIDEFEQRAGIHIKRVLTSNWRYYIGEMAKWAIKRIGRDPNAAFPSYADIQCRSFASVFDSSKAQHQLGWQPVSDRETLIREGLHVPIDEFFK</sequence>
<name>A0ABT7VSK0_9GAMM</name>
<dbReference type="InterPro" id="IPR036291">
    <property type="entry name" value="NAD(P)-bd_dom_sf"/>
</dbReference>
<reference evidence="3" key="1">
    <citation type="submission" date="2023-06" db="EMBL/GenBank/DDBJ databases">
        <title>Uncultivated large filamentous bacteria from sulfidic sediments reveal new species and different genomic features in energy metabolism and defense.</title>
        <authorList>
            <person name="Fonseca A."/>
        </authorList>
    </citation>
    <scope>NUCLEOTIDE SEQUENCE</scope>
    <source>
        <strain evidence="3">HSG4</strain>
    </source>
</reference>
<dbReference type="Gene3D" id="3.30.360.10">
    <property type="entry name" value="Dihydrodipicolinate Reductase, domain 2"/>
    <property type="match status" value="1"/>
</dbReference>
<keyword evidence="4" id="KW-1185">Reference proteome</keyword>
<dbReference type="InterPro" id="IPR050177">
    <property type="entry name" value="Lipid_A_modif_metabolic_enz"/>
</dbReference>
<dbReference type="Gene3D" id="3.40.50.720">
    <property type="entry name" value="NAD(P)-binding Rossmann-like Domain"/>
    <property type="match status" value="2"/>
</dbReference>
<accession>A0ABT7VSK0</accession>
<feature type="domain" description="Gfo/Idh/MocA-like oxidoreductase N-terminal" evidence="2">
    <location>
        <begin position="8"/>
        <end position="126"/>
    </location>
</feature>
<proteinExistence type="predicted"/>
<dbReference type="EMBL" id="JAUCGM010000069">
    <property type="protein sequence ID" value="MDM8562138.1"/>
    <property type="molecule type" value="Genomic_DNA"/>
</dbReference>
<dbReference type="PANTHER" id="PTHR43245">
    <property type="entry name" value="BIFUNCTIONAL POLYMYXIN RESISTANCE PROTEIN ARNA"/>
    <property type="match status" value="1"/>
</dbReference>
<comment type="caution">
    <text evidence="3">The sequence shown here is derived from an EMBL/GenBank/DDBJ whole genome shotgun (WGS) entry which is preliminary data.</text>
</comment>
<dbReference type="InterPro" id="IPR000683">
    <property type="entry name" value="Gfo/Idh/MocA-like_OxRdtase_N"/>
</dbReference>
<protein>
    <submittedName>
        <fullName evidence="3">NAD-dependent epimerase/dehydratase family protein</fullName>
    </submittedName>
</protein>
<dbReference type="InterPro" id="IPR001509">
    <property type="entry name" value="Epimerase_deHydtase"/>
</dbReference>
<dbReference type="SUPFAM" id="SSF51735">
    <property type="entry name" value="NAD(P)-binding Rossmann-fold domains"/>
    <property type="match status" value="2"/>
</dbReference>
<evidence type="ECO:0000313" key="4">
    <source>
        <dbReference type="Proteomes" id="UP001171945"/>
    </source>
</evidence>
<evidence type="ECO:0000313" key="3">
    <source>
        <dbReference type="EMBL" id="MDM8562138.1"/>
    </source>
</evidence>
<dbReference type="Proteomes" id="UP001171945">
    <property type="component" value="Unassembled WGS sequence"/>
</dbReference>
<dbReference type="Pfam" id="PF01370">
    <property type="entry name" value="Epimerase"/>
    <property type="match status" value="1"/>
</dbReference>